<dbReference type="EMBL" id="ADBJ01000038">
    <property type="protein sequence ID" value="EFA78454.1"/>
    <property type="molecule type" value="Genomic_DNA"/>
</dbReference>
<feature type="compositionally biased region" description="Polar residues" evidence="1">
    <location>
        <begin position="472"/>
        <end position="482"/>
    </location>
</feature>
<feature type="compositionally biased region" description="Polar residues" evidence="1">
    <location>
        <begin position="535"/>
        <end position="545"/>
    </location>
</feature>
<feature type="region of interest" description="Disordered" evidence="1">
    <location>
        <begin position="301"/>
        <end position="329"/>
    </location>
</feature>
<keyword evidence="3" id="KW-1185">Reference proteome</keyword>
<dbReference type="FunCoup" id="D3BKM4">
    <property type="interactions" value="805"/>
</dbReference>
<dbReference type="AlphaFoldDB" id="D3BKM4"/>
<evidence type="ECO:0000256" key="1">
    <source>
        <dbReference type="SAM" id="MobiDB-lite"/>
    </source>
</evidence>
<reference evidence="2 3" key="1">
    <citation type="journal article" date="2011" name="Genome Res.">
        <title>Phylogeny-wide analysis of social amoeba genomes highlights ancient origins for complex intercellular communication.</title>
        <authorList>
            <person name="Heidel A.J."/>
            <person name="Lawal H.M."/>
            <person name="Felder M."/>
            <person name="Schilde C."/>
            <person name="Helps N.R."/>
            <person name="Tunggal B."/>
            <person name="Rivero F."/>
            <person name="John U."/>
            <person name="Schleicher M."/>
            <person name="Eichinger L."/>
            <person name="Platzer M."/>
            <person name="Noegel A.A."/>
            <person name="Schaap P."/>
            <person name="Gloeckner G."/>
        </authorList>
    </citation>
    <scope>NUCLEOTIDE SEQUENCE [LARGE SCALE GENOMIC DNA]</scope>
    <source>
        <strain evidence="3">ATCC 26659 / Pp 5 / PN500</strain>
    </source>
</reference>
<dbReference type="InterPro" id="IPR032675">
    <property type="entry name" value="LRR_dom_sf"/>
</dbReference>
<feature type="compositionally biased region" description="Low complexity" evidence="1">
    <location>
        <begin position="301"/>
        <end position="328"/>
    </location>
</feature>
<feature type="compositionally biased region" description="Basic residues" evidence="1">
    <location>
        <begin position="503"/>
        <end position="513"/>
    </location>
</feature>
<evidence type="ECO:0000313" key="3">
    <source>
        <dbReference type="Proteomes" id="UP000001396"/>
    </source>
</evidence>
<feature type="compositionally biased region" description="Basic residues" evidence="1">
    <location>
        <begin position="606"/>
        <end position="616"/>
    </location>
</feature>
<proteinExistence type="predicted"/>
<protein>
    <submittedName>
        <fullName evidence="2">Uncharacterized protein</fullName>
    </submittedName>
</protein>
<feature type="region of interest" description="Disordered" evidence="1">
    <location>
        <begin position="472"/>
        <end position="545"/>
    </location>
</feature>
<dbReference type="OMA" id="PVICHID"/>
<dbReference type="InterPro" id="IPR053019">
    <property type="entry name" value="GATA_zinc_finger"/>
</dbReference>
<dbReference type="GeneID" id="31364581"/>
<organism evidence="2 3">
    <name type="scientific">Heterostelium pallidum (strain ATCC 26659 / Pp 5 / PN500)</name>
    <name type="common">Cellular slime mold</name>
    <name type="synonym">Polysphondylium pallidum</name>
    <dbReference type="NCBI Taxonomy" id="670386"/>
    <lineage>
        <taxon>Eukaryota</taxon>
        <taxon>Amoebozoa</taxon>
        <taxon>Evosea</taxon>
        <taxon>Eumycetozoa</taxon>
        <taxon>Dictyostelia</taxon>
        <taxon>Acytosteliales</taxon>
        <taxon>Acytosteliaceae</taxon>
        <taxon>Heterostelium</taxon>
    </lineage>
</organism>
<dbReference type="SUPFAM" id="SSF52047">
    <property type="entry name" value="RNI-like"/>
    <property type="match status" value="1"/>
</dbReference>
<feature type="region of interest" description="Disordered" evidence="1">
    <location>
        <begin position="563"/>
        <end position="630"/>
    </location>
</feature>
<feature type="compositionally biased region" description="Acidic residues" evidence="1">
    <location>
        <begin position="520"/>
        <end position="529"/>
    </location>
</feature>
<dbReference type="Proteomes" id="UP000001396">
    <property type="component" value="Unassembled WGS sequence"/>
</dbReference>
<dbReference type="PANTHER" id="PTHR23353:SF34">
    <property type="entry name" value="TBC1 DOMAIN FAMILY MEMBER 24"/>
    <property type="match status" value="1"/>
</dbReference>
<comment type="caution">
    <text evidence="2">The sequence shown here is derived from an EMBL/GenBank/DDBJ whole genome shotgun (WGS) entry which is preliminary data.</text>
</comment>
<feature type="compositionally biased region" description="Basic residues" evidence="1">
    <location>
        <begin position="575"/>
        <end position="587"/>
    </location>
</feature>
<accession>D3BKM4</accession>
<dbReference type="InParanoid" id="D3BKM4"/>
<dbReference type="RefSeq" id="XP_020430578.1">
    <property type="nucleotide sequence ID" value="XM_020579903.1"/>
</dbReference>
<dbReference type="Gene3D" id="3.80.10.10">
    <property type="entry name" value="Ribonuclease Inhibitor"/>
    <property type="match status" value="1"/>
</dbReference>
<feature type="compositionally biased region" description="Polar residues" evidence="1">
    <location>
        <begin position="563"/>
        <end position="574"/>
    </location>
</feature>
<name>D3BKM4_HETP5</name>
<sequence length="630" mass="71269">MLQKQQYLSSSLLSSSPIIFSSSIPSLSTLCIDRLNEILLNQSCNSNSNSYSDNNEISSNNNNNNNSLRKLVDGYYQNENIDDSLLSSEQRNIRVKRYTDLFEVLDRSNAINLNTLYQYSVALPLDFITHLDFKSSHDLTNNVLHSISKITTIRSLSIANCKRIDQFGFQALKNVSGTNLDNECLISVKEMPRIEILNISGLKDISDIALVHLSACTTLTKLIAKSTPLTDDSLLFTSNYINNSHRRAGFVSLHTLILSDTLITDRGLPYLLDLPVISHIDLNNTKCTYIELSKLSQQFNNKINNNNNNNNSNKLKAKKNNNNNNNNNSIYQSYQLDIKRNVNGQSLREPDLVMENNQQWPIERIKDYLLSLNSSNTSPLDSSSNSILSLLNQSCESIESDSFNNSSCISSSVSLLNSSFEIDSSLYLPVMEESDTPKGLLGIKVFKDPFSNSPTKRHPGMIGNINISLSSPTQTHPSINYKQHQHQHQQQQQTVPSLFSTPKKNRINKKKINNNKNDNDIEDEDDCDDLLAPSTPVTPTKLMSTPMTPINYVYNLLKSPKRTTTLSSPIYSPKSNKKRQYHHHHQQHHYDLQASPMTTNRYPKSPSKHSPSRPKKLKDDKEVVRNLFNQ</sequence>
<dbReference type="PANTHER" id="PTHR23353">
    <property type="entry name" value="RAB-GAP/TBC-RELATED"/>
    <property type="match status" value="1"/>
</dbReference>
<evidence type="ECO:0000313" key="2">
    <source>
        <dbReference type="EMBL" id="EFA78454.1"/>
    </source>
</evidence>
<gene>
    <name evidence="2" type="ORF">PPL_09106</name>
</gene>